<evidence type="ECO:0000313" key="2">
    <source>
        <dbReference type="Proteomes" id="UP000070578"/>
    </source>
</evidence>
<feature type="non-terminal residue" evidence="1">
    <location>
        <position position="1"/>
    </location>
</feature>
<dbReference type="AlphaFoldDB" id="A0A139BNN6"/>
<comment type="caution">
    <text evidence="1">The sequence shown here is derived from an EMBL/GenBank/DDBJ whole genome shotgun (WGS) entry which is preliminary data.</text>
</comment>
<accession>A0A139BNN6</accession>
<name>A0A139BNN6_9PROT</name>
<reference evidence="1 2" key="1">
    <citation type="submission" date="2016-02" db="EMBL/GenBank/DDBJ databases">
        <authorList>
            <person name="Wen L."/>
            <person name="He K."/>
            <person name="Yang H."/>
        </authorList>
    </citation>
    <scope>NUCLEOTIDE SEQUENCE [LARGE SCALE GENOMIC DNA]</scope>
    <source>
        <strain evidence="1">ShG14-8</strain>
    </source>
</reference>
<proteinExistence type="predicted"/>
<evidence type="ECO:0008006" key="3">
    <source>
        <dbReference type="Google" id="ProtNLM"/>
    </source>
</evidence>
<protein>
    <recommendedName>
        <fullName evidence="3">IrrE N-terminal-like domain-containing protein</fullName>
    </recommendedName>
</protein>
<organism evidence="1 2">
    <name type="scientific">Candidatus Gallionella acididurans</name>
    <dbReference type="NCBI Taxonomy" id="1796491"/>
    <lineage>
        <taxon>Bacteria</taxon>
        <taxon>Pseudomonadati</taxon>
        <taxon>Pseudomonadota</taxon>
        <taxon>Betaproteobacteria</taxon>
        <taxon>Nitrosomonadales</taxon>
        <taxon>Gallionellaceae</taxon>
        <taxon>Gallionella</taxon>
    </lineage>
</organism>
<gene>
    <name evidence="1" type="ORF">AWT59_3260</name>
</gene>
<reference evidence="1 2" key="2">
    <citation type="submission" date="2016-03" db="EMBL/GenBank/DDBJ databases">
        <title>New uncultured bacterium of the family Gallionellaceae from acid mine drainage: description and reconstruction of genome based on metagenomic analysis of microbial community.</title>
        <authorList>
            <person name="Kadnikov V."/>
            <person name="Ivasenko D."/>
            <person name="Beletsky A."/>
            <person name="Mardanov A."/>
            <person name="Danilova E."/>
            <person name="Pimenov N."/>
            <person name="Karnachuk O."/>
            <person name="Ravin N."/>
        </authorList>
    </citation>
    <scope>NUCLEOTIDE SEQUENCE [LARGE SCALE GENOMIC DNA]</scope>
    <source>
        <strain evidence="1">ShG14-8</strain>
    </source>
</reference>
<dbReference type="EMBL" id="LSLI01000183">
    <property type="protein sequence ID" value="KXS30617.1"/>
    <property type="molecule type" value="Genomic_DNA"/>
</dbReference>
<dbReference type="Proteomes" id="UP000070578">
    <property type="component" value="Unassembled WGS sequence"/>
</dbReference>
<evidence type="ECO:0000313" key="1">
    <source>
        <dbReference type="EMBL" id="KXS30617.1"/>
    </source>
</evidence>
<sequence length="154" mass="16570">AHEVVIPAWDKAKALLSLGITEGKFELLSGNTQGYAIPNEKRLAINPVAAMPWKTLFHEMAHCLLHSKEAHMADGSSMARDIKEAEAESVAYLCCATLGLPGLEESRGYIQDWLGSTVQAEEFGKKSAARVFSAANKILKAGTESVKAGEVVNE</sequence>